<gene>
    <name evidence="4" type="ORF">E1750_02310</name>
</gene>
<evidence type="ECO:0000313" key="5">
    <source>
        <dbReference type="Proteomes" id="UP000291124"/>
    </source>
</evidence>
<dbReference type="EMBL" id="CP037933">
    <property type="protein sequence ID" value="QBN20559.1"/>
    <property type="molecule type" value="Genomic_DNA"/>
</dbReference>
<dbReference type="Pfam" id="PF07687">
    <property type="entry name" value="M20_dimer"/>
    <property type="match status" value="1"/>
</dbReference>
<dbReference type="KEGG" id="fnk:E1750_02310"/>
<dbReference type="GO" id="GO:0019877">
    <property type="term" value="P:diaminopimelate biosynthetic process"/>
    <property type="evidence" value="ECO:0007669"/>
    <property type="project" value="UniProtKB-ARBA"/>
</dbReference>
<dbReference type="InterPro" id="IPR011650">
    <property type="entry name" value="Peptidase_M20_dimer"/>
</dbReference>
<evidence type="ECO:0000256" key="2">
    <source>
        <dbReference type="PIRSR" id="PIRSR005962-1"/>
    </source>
</evidence>
<dbReference type="InterPro" id="IPR017439">
    <property type="entry name" value="Amidohydrolase"/>
</dbReference>
<comment type="cofactor">
    <cofactor evidence="2">
        <name>Mn(2+)</name>
        <dbReference type="ChEBI" id="CHEBI:29035"/>
    </cofactor>
    <text evidence="2">The Mn(2+) ion enhances activity.</text>
</comment>
<feature type="binding site" evidence="2">
    <location>
        <position position="125"/>
    </location>
    <ligand>
        <name>Mn(2+)</name>
        <dbReference type="ChEBI" id="CHEBI:29035"/>
        <label>2</label>
    </ligand>
</feature>
<dbReference type="NCBIfam" id="TIGR01891">
    <property type="entry name" value="amidohydrolases"/>
    <property type="match status" value="1"/>
</dbReference>
<dbReference type="SUPFAM" id="SSF53187">
    <property type="entry name" value="Zn-dependent exopeptidases"/>
    <property type="match status" value="1"/>
</dbReference>
<feature type="binding site" evidence="2">
    <location>
        <position position="123"/>
    </location>
    <ligand>
        <name>Mn(2+)</name>
        <dbReference type="ChEBI" id="CHEBI:29035"/>
        <label>2</label>
    </ligand>
</feature>
<dbReference type="GO" id="GO:0046872">
    <property type="term" value="F:metal ion binding"/>
    <property type="evidence" value="ECO:0007669"/>
    <property type="project" value="UniProtKB-KW"/>
</dbReference>
<evidence type="ECO:0000256" key="1">
    <source>
        <dbReference type="ARBA" id="ARBA00022801"/>
    </source>
</evidence>
<accession>A0A4P6YBU7</accession>
<evidence type="ECO:0000259" key="3">
    <source>
        <dbReference type="Pfam" id="PF07687"/>
    </source>
</evidence>
<dbReference type="PIRSF" id="PIRSF005962">
    <property type="entry name" value="Pept_M20D_amidohydro"/>
    <property type="match status" value="1"/>
</dbReference>
<dbReference type="Proteomes" id="UP000291124">
    <property type="component" value="Chromosome"/>
</dbReference>
<sequence length="429" mass="46187">MVFGTVFSQSAIDFEKISTLSNAENDRLVSIFKDIHENPELGFTELRTAAIVAKELKTLGYSVMTGIGKTGVVGILKNGEGPIVMYRADMDCNAVAETTGLPYASKKTAKKEDGTVVPVMHACGHDAHTTWMLGIAKNMISLKSQWTGTLIMIGQPAEEPGGGAEAMESEMYKKGVPEPDFLLGMHTAPLPTGFYLNEGGPRMAGAEQFDVTFFGKGGHGSSPQEAIDPIVMAANAILQYQTVISRNTDPQTPAVITVGAVQAGIDNNVIPSSATLKVNTRFFNSAVRDSLVSHIKRINDGIAFANGLPKSKYPTIEFKQRVSPLTNDKAMVNKINTALEKSLGSGKNFVGLPAVMGSEDFQHLVINNKKTVYDYLLVGVASAEDTAKAKKEGKMFPYFNHNGDFKVDLKAIPFGTILGTTALLELFRK</sequence>
<feature type="binding site" evidence="2">
    <location>
        <position position="401"/>
    </location>
    <ligand>
        <name>Mn(2+)</name>
        <dbReference type="ChEBI" id="CHEBI:29035"/>
        <label>2</label>
    </ligand>
</feature>
<reference evidence="5" key="1">
    <citation type="submission" date="2019-03" db="EMBL/GenBank/DDBJ databases">
        <title>Flavobacterium sp.</title>
        <authorList>
            <person name="Kim H."/>
        </authorList>
    </citation>
    <scope>NUCLEOTIDE SEQUENCE [LARGE SCALE GENOMIC DNA]</scope>
    <source>
        <strain evidence="5">GS13</strain>
    </source>
</reference>
<name>A0A4P6YBU7_9FLAO</name>
<proteinExistence type="predicted"/>
<dbReference type="SUPFAM" id="SSF55031">
    <property type="entry name" value="Bacterial exopeptidase dimerisation domain"/>
    <property type="match status" value="1"/>
</dbReference>
<feature type="binding site" evidence="2">
    <location>
        <position position="186"/>
    </location>
    <ligand>
        <name>Mn(2+)</name>
        <dbReference type="ChEBI" id="CHEBI:29035"/>
        <label>2</label>
    </ligand>
</feature>
<keyword evidence="2" id="KW-0464">Manganese</keyword>
<keyword evidence="5" id="KW-1185">Reference proteome</keyword>
<evidence type="ECO:0000313" key="4">
    <source>
        <dbReference type="EMBL" id="QBN20559.1"/>
    </source>
</evidence>
<dbReference type="AlphaFoldDB" id="A0A4P6YBU7"/>
<organism evidence="4 5">
    <name type="scientific">Flavobacterium nackdongense</name>
    <dbReference type="NCBI Taxonomy" id="2547394"/>
    <lineage>
        <taxon>Bacteria</taxon>
        <taxon>Pseudomonadati</taxon>
        <taxon>Bacteroidota</taxon>
        <taxon>Flavobacteriia</taxon>
        <taxon>Flavobacteriales</taxon>
        <taxon>Flavobacteriaceae</taxon>
        <taxon>Flavobacterium</taxon>
    </lineage>
</organism>
<dbReference type="InterPro" id="IPR002933">
    <property type="entry name" value="Peptidase_M20"/>
</dbReference>
<protein>
    <submittedName>
        <fullName evidence="4">Amidohydrolase</fullName>
    </submittedName>
</protein>
<dbReference type="PANTHER" id="PTHR11014:SF63">
    <property type="entry name" value="METALLOPEPTIDASE, PUTATIVE (AFU_ORTHOLOGUE AFUA_6G09600)-RELATED"/>
    <property type="match status" value="1"/>
</dbReference>
<feature type="domain" description="Peptidase M20 dimerisation" evidence="3">
    <location>
        <begin position="205"/>
        <end position="298"/>
    </location>
</feature>
<dbReference type="InterPro" id="IPR036264">
    <property type="entry name" value="Bact_exopeptidase_dim_dom"/>
</dbReference>
<dbReference type="GO" id="GO:0050118">
    <property type="term" value="F:N-acetyldiaminopimelate deacetylase activity"/>
    <property type="evidence" value="ECO:0007669"/>
    <property type="project" value="UniProtKB-ARBA"/>
</dbReference>
<dbReference type="Pfam" id="PF01546">
    <property type="entry name" value="Peptidase_M20"/>
    <property type="match status" value="1"/>
</dbReference>
<keyword evidence="2" id="KW-0479">Metal-binding</keyword>
<dbReference type="FunFam" id="3.30.70.360:FF:000001">
    <property type="entry name" value="N-acetyldiaminopimelate deacetylase"/>
    <property type="match status" value="1"/>
</dbReference>
<keyword evidence="1 4" id="KW-0378">Hydrolase</keyword>
<dbReference type="OrthoDB" id="9776731at2"/>
<feature type="binding site" evidence="2">
    <location>
        <position position="159"/>
    </location>
    <ligand>
        <name>Mn(2+)</name>
        <dbReference type="ChEBI" id="CHEBI:29035"/>
        <label>2</label>
    </ligand>
</feature>
<dbReference type="Gene3D" id="3.30.70.360">
    <property type="match status" value="1"/>
</dbReference>
<dbReference type="Gene3D" id="3.40.630.10">
    <property type="entry name" value="Zn peptidases"/>
    <property type="match status" value="1"/>
</dbReference>
<dbReference type="PANTHER" id="PTHR11014">
    <property type="entry name" value="PEPTIDASE M20 FAMILY MEMBER"/>
    <property type="match status" value="1"/>
</dbReference>